<feature type="domain" description="Fe2OG dioxygenase" evidence="4">
    <location>
        <begin position="191"/>
        <end position="311"/>
    </location>
</feature>
<keyword evidence="3" id="KW-0560">Oxidoreductase</keyword>
<evidence type="ECO:0000313" key="6">
    <source>
        <dbReference type="Proteomes" id="UP001642360"/>
    </source>
</evidence>
<dbReference type="InterPro" id="IPR005123">
    <property type="entry name" value="Oxoglu/Fe-dep_dioxygenase_dom"/>
</dbReference>
<dbReference type="SUPFAM" id="SSF51197">
    <property type="entry name" value="Clavaminate synthase-like"/>
    <property type="match status" value="2"/>
</dbReference>
<dbReference type="InterPro" id="IPR050231">
    <property type="entry name" value="Iron_ascorbate_oxido_reductase"/>
</dbReference>
<dbReference type="GO" id="GO:0046872">
    <property type="term" value="F:metal ion binding"/>
    <property type="evidence" value="ECO:0007669"/>
    <property type="project" value="UniProtKB-KW"/>
</dbReference>
<organism evidence="5 6">
    <name type="scientific">Ilex paraguariensis</name>
    <name type="common">yerba mate</name>
    <dbReference type="NCBI Taxonomy" id="185542"/>
    <lineage>
        <taxon>Eukaryota</taxon>
        <taxon>Viridiplantae</taxon>
        <taxon>Streptophyta</taxon>
        <taxon>Embryophyta</taxon>
        <taxon>Tracheophyta</taxon>
        <taxon>Spermatophyta</taxon>
        <taxon>Magnoliopsida</taxon>
        <taxon>eudicotyledons</taxon>
        <taxon>Gunneridae</taxon>
        <taxon>Pentapetalae</taxon>
        <taxon>asterids</taxon>
        <taxon>campanulids</taxon>
        <taxon>Aquifoliales</taxon>
        <taxon>Aquifoliaceae</taxon>
        <taxon>Ilex</taxon>
    </lineage>
</organism>
<evidence type="ECO:0000313" key="5">
    <source>
        <dbReference type="EMBL" id="CAK9176269.1"/>
    </source>
</evidence>
<dbReference type="PANTHER" id="PTHR47990">
    <property type="entry name" value="2-OXOGLUTARATE (2OG) AND FE(II)-DEPENDENT OXYGENASE SUPERFAMILY PROTEIN-RELATED"/>
    <property type="match status" value="1"/>
</dbReference>
<sequence>MELEDSEPPFLKTYKALFGDMVEEERTKRVHENMFSVDEYELPLVDLSGLSLGNFDREDCKKAIADAASRWGFFQVVNHGISTDILARMKLEQVKLFKQPFYKKANENVFNLAKNCYSWGSPTATSLMQFSWSEAFHFPLTNMKGLREFTSFSSPIEEYARLVFDLAQNISETLAEHLGCKSTTFFVENCKPSSCYLRMNRYPQCPISSKVFGFVPHTDSDFLTILYQDHIGGLQLMRDGEWISVKPTPDALIINIGDLFQAWCNGVYKSIEHRVVTNPEAWCNGVYKSIEHRVVTNPEVERLSVAYFFCPSYDTLIKSYSEKHSIYKEFTFEEYRQQVQEDVKHTGSKIGLRRFLR</sequence>
<keyword evidence="2 3" id="KW-0408">Iron</keyword>
<dbReference type="InterPro" id="IPR027443">
    <property type="entry name" value="IPNS-like_sf"/>
</dbReference>
<keyword evidence="6" id="KW-1185">Reference proteome</keyword>
<comment type="similarity">
    <text evidence="3">Belongs to the iron/ascorbate-dependent oxidoreductase family.</text>
</comment>
<dbReference type="AlphaFoldDB" id="A0ABC8U3C9"/>
<reference evidence="5 6" key="1">
    <citation type="submission" date="2024-02" db="EMBL/GenBank/DDBJ databases">
        <authorList>
            <person name="Vignale AGUSTIN F."/>
            <person name="Sosa J E."/>
            <person name="Modenutti C."/>
        </authorList>
    </citation>
    <scope>NUCLEOTIDE SEQUENCE [LARGE SCALE GENOMIC DNA]</scope>
</reference>
<comment type="caution">
    <text evidence="5">The sequence shown here is derived from an EMBL/GenBank/DDBJ whole genome shotgun (WGS) entry which is preliminary data.</text>
</comment>
<dbReference type="Proteomes" id="UP001642360">
    <property type="component" value="Unassembled WGS sequence"/>
</dbReference>
<accession>A0ABC8U3C9</accession>
<dbReference type="InterPro" id="IPR044861">
    <property type="entry name" value="IPNS-like_FE2OG_OXY"/>
</dbReference>
<dbReference type="Pfam" id="PF03171">
    <property type="entry name" value="2OG-FeII_Oxy"/>
    <property type="match status" value="2"/>
</dbReference>
<evidence type="ECO:0000256" key="3">
    <source>
        <dbReference type="RuleBase" id="RU003682"/>
    </source>
</evidence>
<evidence type="ECO:0000259" key="4">
    <source>
        <dbReference type="PROSITE" id="PS51471"/>
    </source>
</evidence>
<name>A0ABC8U3C9_9AQUA</name>
<dbReference type="InterPro" id="IPR026992">
    <property type="entry name" value="DIOX_N"/>
</dbReference>
<dbReference type="PROSITE" id="PS51471">
    <property type="entry name" value="FE2OG_OXY"/>
    <property type="match status" value="1"/>
</dbReference>
<evidence type="ECO:0000256" key="2">
    <source>
        <dbReference type="ARBA" id="ARBA00023004"/>
    </source>
</evidence>
<dbReference type="Gene3D" id="2.60.120.330">
    <property type="entry name" value="B-lactam Antibiotic, Isopenicillin N Synthase, Chain"/>
    <property type="match status" value="2"/>
</dbReference>
<protein>
    <recommendedName>
        <fullName evidence="4">Fe2OG dioxygenase domain-containing protein</fullName>
    </recommendedName>
</protein>
<dbReference type="EMBL" id="CAUOFW020006791">
    <property type="protein sequence ID" value="CAK9176269.1"/>
    <property type="molecule type" value="Genomic_DNA"/>
</dbReference>
<proteinExistence type="inferred from homology"/>
<dbReference type="Pfam" id="PF14226">
    <property type="entry name" value="DIOX_N"/>
    <property type="match status" value="1"/>
</dbReference>
<keyword evidence="1 3" id="KW-0479">Metal-binding</keyword>
<dbReference type="GO" id="GO:0016705">
    <property type="term" value="F:oxidoreductase activity, acting on paired donors, with incorporation or reduction of molecular oxygen"/>
    <property type="evidence" value="ECO:0007669"/>
    <property type="project" value="UniProtKB-ARBA"/>
</dbReference>
<gene>
    <name evidence="5" type="ORF">ILEXP_LOCUS46109</name>
</gene>
<evidence type="ECO:0000256" key="1">
    <source>
        <dbReference type="ARBA" id="ARBA00022723"/>
    </source>
</evidence>